<feature type="region of interest" description="Disordered" evidence="5">
    <location>
        <begin position="122"/>
        <end position="148"/>
    </location>
</feature>
<dbReference type="Gene3D" id="3.40.47.10">
    <property type="match status" value="1"/>
</dbReference>
<evidence type="ECO:0000256" key="4">
    <source>
        <dbReference type="RuleBase" id="RU003557"/>
    </source>
</evidence>
<reference evidence="7 8" key="1">
    <citation type="submission" date="2020-07" db="EMBL/GenBank/DDBJ databases">
        <authorList>
            <person name="Li M."/>
        </authorList>
    </citation>
    <scope>NUCLEOTIDE SEQUENCE [LARGE SCALE GENOMIC DNA]</scope>
    <source>
        <strain evidence="7 8">DSM 23284</strain>
    </source>
</reference>
<comment type="caution">
    <text evidence="7">The sequence shown here is derived from an EMBL/GenBank/DDBJ whole genome shotgun (WGS) entry which is preliminary data.</text>
</comment>
<dbReference type="PANTHER" id="PTHR18919">
    <property type="entry name" value="ACETYL-COA C-ACYLTRANSFERASE"/>
    <property type="match status" value="1"/>
</dbReference>
<gene>
    <name evidence="7" type="ORF">H1W37_19805</name>
</gene>
<dbReference type="EMBL" id="JACEON010000029">
    <property type="protein sequence ID" value="MBA4613909.1"/>
    <property type="molecule type" value="Genomic_DNA"/>
</dbReference>
<reference evidence="7 8" key="2">
    <citation type="submission" date="2020-08" db="EMBL/GenBank/DDBJ databases">
        <title>Stappia taiwanensis sp. nov., isolated from a coastal thermal spring.</title>
        <authorList>
            <person name="Kampfer P."/>
        </authorList>
    </citation>
    <scope>NUCLEOTIDE SEQUENCE [LARGE SCALE GENOMIC DNA]</scope>
    <source>
        <strain evidence="7 8">DSM 23284</strain>
    </source>
</reference>
<organism evidence="7 8">
    <name type="scientific">Stappia taiwanensis</name>
    <dbReference type="NCBI Taxonomy" id="992267"/>
    <lineage>
        <taxon>Bacteria</taxon>
        <taxon>Pseudomonadati</taxon>
        <taxon>Pseudomonadota</taxon>
        <taxon>Alphaproteobacteria</taxon>
        <taxon>Hyphomicrobiales</taxon>
        <taxon>Stappiaceae</taxon>
        <taxon>Stappia</taxon>
    </lineage>
</organism>
<keyword evidence="8" id="KW-1185">Reference proteome</keyword>
<proteinExistence type="inferred from homology"/>
<feature type="domain" description="Ig-like" evidence="6">
    <location>
        <begin position="150"/>
        <end position="257"/>
    </location>
</feature>
<dbReference type="Pfam" id="PF02803">
    <property type="entry name" value="Thiolase_C"/>
    <property type="match status" value="1"/>
</dbReference>
<evidence type="ECO:0000313" key="8">
    <source>
        <dbReference type="Proteomes" id="UP000559404"/>
    </source>
</evidence>
<evidence type="ECO:0000259" key="6">
    <source>
        <dbReference type="PROSITE" id="PS50835"/>
    </source>
</evidence>
<keyword evidence="2 4" id="KW-0808">Transferase</keyword>
<evidence type="ECO:0000256" key="1">
    <source>
        <dbReference type="ARBA" id="ARBA00010982"/>
    </source>
</evidence>
<dbReference type="AlphaFoldDB" id="A0A838XRP4"/>
<dbReference type="Proteomes" id="UP000559404">
    <property type="component" value="Unassembled WGS sequence"/>
</dbReference>
<dbReference type="PANTHER" id="PTHR18919:SF107">
    <property type="entry name" value="ACETYL-COA ACETYLTRANSFERASE, CYTOSOLIC"/>
    <property type="match status" value="1"/>
</dbReference>
<dbReference type="RefSeq" id="WP_181762105.1">
    <property type="nucleotide sequence ID" value="NZ_BMCR01000013.1"/>
</dbReference>
<dbReference type="CDD" id="cd00751">
    <property type="entry name" value="thiolase"/>
    <property type="match status" value="1"/>
</dbReference>
<comment type="similarity">
    <text evidence="1 4">Belongs to the thiolase-like superfamily. Thiolase family.</text>
</comment>
<dbReference type="InterPro" id="IPR020613">
    <property type="entry name" value="Thiolase_CS"/>
</dbReference>
<sequence length="382" mass="38715">MARQAILVAARRSPVAPRGGVLKALEVDALAAPVLTACLDDAGLDGAVVDEVIVGNALYGGGNPARRLALLAGLLESVPALTIDRQCCSGLDAILMAARLIESGAADCVLAGGVESFSRAPLRLSRPRGPDEAPRPYDRPPFTPWPERDPEMADAAAALAAHAGIGVETQLAYAVECHARACAARETGRLTAELVESAGLSWDAFARALSLATGRRSRVIAGEGESRILTATTAVEADAAAFVCVVSDRFAAARSITAGCRLIGGASAGADPELPGLAPVAAGHKVFAATGLRAQRMAAAEVMEAYAVQAMACARELDLPAASLNRGGGALARGHPIGASGAILAVRLFHELRGEPSGALGFAAIASAGGLGTATILQRLAD</sequence>
<evidence type="ECO:0000256" key="2">
    <source>
        <dbReference type="ARBA" id="ARBA00022679"/>
    </source>
</evidence>
<dbReference type="PIRSF" id="PIRSF000429">
    <property type="entry name" value="Ac-CoA_Ac_transf"/>
    <property type="match status" value="1"/>
</dbReference>
<dbReference type="SUPFAM" id="SSF53901">
    <property type="entry name" value="Thiolase-like"/>
    <property type="match status" value="2"/>
</dbReference>
<protein>
    <submittedName>
        <fullName evidence="7">Thiolase family protein</fullName>
    </submittedName>
</protein>
<dbReference type="InterPro" id="IPR007110">
    <property type="entry name" value="Ig-like_dom"/>
</dbReference>
<dbReference type="NCBIfam" id="TIGR01930">
    <property type="entry name" value="AcCoA-C-Actrans"/>
    <property type="match status" value="1"/>
</dbReference>
<name>A0A838XRP4_9HYPH</name>
<dbReference type="PROSITE" id="PS50835">
    <property type="entry name" value="IG_LIKE"/>
    <property type="match status" value="1"/>
</dbReference>
<dbReference type="InterPro" id="IPR020617">
    <property type="entry name" value="Thiolase_C"/>
</dbReference>
<dbReference type="InterPro" id="IPR016039">
    <property type="entry name" value="Thiolase-like"/>
</dbReference>
<feature type="compositionally biased region" description="Basic and acidic residues" evidence="5">
    <location>
        <begin position="128"/>
        <end position="138"/>
    </location>
</feature>
<dbReference type="InterPro" id="IPR020616">
    <property type="entry name" value="Thiolase_N"/>
</dbReference>
<dbReference type="InterPro" id="IPR002155">
    <property type="entry name" value="Thiolase"/>
</dbReference>
<keyword evidence="3 4" id="KW-0012">Acyltransferase</keyword>
<dbReference type="Pfam" id="PF00108">
    <property type="entry name" value="Thiolase_N"/>
    <property type="match status" value="1"/>
</dbReference>
<evidence type="ECO:0000313" key="7">
    <source>
        <dbReference type="EMBL" id="MBA4613909.1"/>
    </source>
</evidence>
<accession>A0A838XRP4</accession>
<evidence type="ECO:0000256" key="3">
    <source>
        <dbReference type="ARBA" id="ARBA00023315"/>
    </source>
</evidence>
<dbReference type="PROSITE" id="PS00737">
    <property type="entry name" value="THIOLASE_2"/>
    <property type="match status" value="1"/>
</dbReference>
<dbReference type="GO" id="GO:0003988">
    <property type="term" value="F:acetyl-CoA C-acyltransferase activity"/>
    <property type="evidence" value="ECO:0007669"/>
    <property type="project" value="UniProtKB-ARBA"/>
</dbReference>
<evidence type="ECO:0000256" key="5">
    <source>
        <dbReference type="SAM" id="MobiDB-lite"/>
    </source>
</evidence>